<dbReference type="InterPro" id="IPR002182">
    <property type="entry name" value="NB-ARC"/>
</dbReference>
<dbReference type="Gene3D" id="1.20.5.4130">
    <property type="match status" value="1"/>
</dbReference>
<proteinExistence type="inferred from homology"/>
<dbReference type="InterPro" id="IPR058922">
    <property type="entry name" value="WHD_DRP"/>
</dbReference>
<dbReference type="InterPro" id="IPR056789">
    <property type="entry name" value="LRR_R13L1-DRL21"/>
</dbReference>
<comment type="caution">
    <text evidence="12">The sequence shown here is derived from an EMBL/GenBank/DDBJ whole genome shotgun (WGS) entry which is preliminary data.</text>
</comment>
<dbReference type="Pfam" id="PF18052">
    <property type="entry name" value="Rx_N"/>
    <property type="match status" value="1"/>
</dbReference>
<evidence type="ECO:0000259" key="10">
    <source>
        <dbReference type="Pfam" id="PF23559"/>
    </source>
</evidence>
<protein>
    <submittedName>
        <fullName evidence="12">Uncharacterized protein</fullName>
    </submittedName>
</protein>
<evidence type="ECO:0000256" key="2">
    <source>
        <dbReference type="ARBA" id="ARBA00022614"/>
    </source>
</evidence>
<evidence type="ECO:0000259" key="9">
    <source>
        <dbReference type="Pfam" id="PF18052"/>
    </source>
</evidence>
<feature type="domain" description="Disease resistance N-terminal" evidence="9">
    <location>
        <begin position="113"/>
        <end position="198"/>
    </location>
</feature>
<dbReference type="Gene3D" id="1.10.8.430">
    <property type="entry name" value="Helical domain of apoptotic protease-activating factors"/>
    <property type="match status" value="1"/>
</dbReference>
<evidence type="ECO:0000256" key="5">
    <source>
        <dbReference type="ARBA" id="ARBA00022821"/>
    </source>
</evidence>
<evidence type="ECO:0000256" key="7">
    <source>
        <dbReference type="SAM" id="Phobius"/>
    </source>
</evidence>
<dbReference type="InterPro" id="IPR041118">
    <property type="entry name" value="Rx_N"/>
</dbReference>
<dbReference type="PANTHER" id="PTHR36766:SF55">
    <property type="entry name" value="OS11G0492900 PROTEIN"/>
    <property type="match status" value="1"/>
</dbReference>
<dbReference type="Gene3D" id="3.80.10.10">
    <property type="entry name" value="Ribonuclease Inhibitor"/>
    <property type="match status" value="1"/>
</dbReference>
<dbReference type="GO" id="GO:0005524">
    <property type="term" value="F:ATP binding"/>
    <property type="evidence" value="ECO:0007669"/>
    <property type="project" value="UniProtKB-KW"/>
</dbReference>
<evidence type="ECO:0000256" key="4">
    <source>
        <dbReference type="ARBA" id="ARBA00022741"/>
    </source>
</evidence>
<accession>A0A835BSJ2</accession>
<dbReference type="SUPFAM" id="SSF52540">
    <property type="entry name" value="P-loop containing nucleoside triphosphate hydrolases"/>
    <property type="match status" value="1"/>
</dbReference>
<evidence type="ECO:0000256" key="3">
    <source>
        <dbReference type="ARBA" id="ARBA00022737"/>
    </source>
</evidence>
<dbReference type="GO" id="GO:0043531">
    <property type="term" value="F:ADP binding"/>
    <property type="evidence" value="ECO:0007669"/>
    <property type="project" value="InterPro"/>
</dbReference>
<dbReference type="Gene3D" id="3.40.50.300">
    <property type="entry name" value="P-loop containing nucleotide triphosphate hydrolases"/>
    <property type="match status" value="1"/>
</dbReference>
<dbReference type="EMBL" id="JACEFO010001742">
    <property type="protein sequence ID" value="KAF8712995.1"/>
    <property type="molecule type" value="Genomic_DNA"/>
</dbReference>
<keyword evidence="7" id="KW-0472">Membrane</keyword>
<evidence type="ECO:0000313" key="13">
    <source>
        <dbReference type="Proteomes" id="UP000636709"/>
    </source>
</evidence>
<keyword evidence="3" id="KW-0677">Repeat</keyword>
<sequence length="1004" mass="114054">MVTGVWRRFNARKLAGVEDGRAILIDHVRIELRGRACLAFDSSSVSKPMNSSHHLYFIVLHIFLLPLLLALLFIQICLPASPGTYTVCLVPGVVSASATMAEVITSMLIGPLVSMVKDKVSSYLLDEYKVMEGMEEERKILERKLPAILDIIEDAEEKAAYRAGVRAWLKALKEVSYEANDVFDEFKYEALRREAKKRGHQPQHNMLSIDVVSFFTAYNPIMFRVKMGKKLQKIVQGIDVLVAEMNAFGFSHRQEAPPSKPFRQTDPVMVESEKDIVRRSRNKDEEKIVADNDDLLVLPIVGLGGLGKTTFVQLVYSNSKIESHFQFQKWYCVSEDFDLGNIARSICNSAEKDIEKALQDLQKEINGKRYLLVLDDVWNQDVDKWKKLMTCLRHAGKGSALLTTTRDAKVATIMSEKINTLGNLDDVFLKEILEGRAFSFQKPRHAELENNVNEIVKRCHGSPLAAKAIGSMLSTKTSHNEWIAVLKKSSICNEDSGILPILKLSYDSLPLHMKQCFAFRAVFPKDYEIDVENLVQLWMANDYLPLEEDVPLETTGRRTFEQLAWRSFFEDAKQTRLEVKNLSHFLSIRTCKIHDLMHDIALSVPGEECTTITDRFNKKMLSKCSRHVFSTYFGTGTPMIDFLKKQAPTFQKLLCPWPGSRNWMLHMPKCNSLRALKLPDSSAFKIRPRDLQHLRYLDLSGSLWIKQLPEEISILYNLQTLNVSGCTKLCRLPRDMKYMVSLRYLYTEGCKSLECMPPDLGQLSSLYTLTYFVASASSSCSTIAELQNLDLGGKSALSCLENATEAQAKAATLGKKEKLRNLCLEWSSKCREELVPDCHKKLLDALEPHDGLEVLRIVGYKSTCLPTWMKDLSLQKHVTELHLVGFTTCVQFYEFSHLETLRILHLEKLDKLQSLCSDEASLTFFKLEELQLLYLKSMERWVAGEGREGEVEFPRLEKLVIRGCPKLATLPADTPNLMVVELNEDKAQLSLLIVGCRLLVCDVK</sequence>
<dbReference type="Pfam" id="PF00931">
    <property type="entry name" value="NB-ARC"/>
    <property type="match status" value="1"/>
</dbReference>
<dbReference type="GO" id="GO:0006952">
    <property type="term" value="P:defense response"/>
    <property type="evidence" value="ECO:0007669"/>
    <property type="project" value="UniProtKB-KW"/>
</dbReference>
<name>A0A835BSJ2_9POAL</name>
<feature type="domain" description="NB-ARC" evidence="8">
    <location>
        <begin position="292"/>
        <end position="417"/>
    </location>
</feature>
<dbReference type="AlphaFoldDB" id="A0A835BSJ2"/>
<keyword evidence="4" id="KW-0547">Nucleotide-binding</keyword>
<feature type="domain" description="R13L1/DRL21-like LRR repeat region" evidence="11">
    <location>
        <begin position="783"/>
        <end position="908"/>
    </location>
</feature>
<gene>
    <name evidence="12" type="ORF">HU200_028784</name>
</gene>
<evidence type="ECO:0000313" key="12">
    <source>
        <dbReference type="EMBL" id="KAF8712995.1"/>
    </source>
</evidence>
<dbReference type="GO" id="GO:0051707">
    <property type="term" value="P:response to other organism"/>
    <property type="evidence" value="ECO:0007669"/>
    <property type="project" value="UniProtKB-ARBA"/>
</dbReference>
<evidence type="ECO:0000259" key="11">
    <source>
        <dbReference type="Pfam" id="PF25019"/>
    </source>
</evidence>
<dbReference type="PANTHER" id="PTHR36766">
    <property type="entry name" value="PLANT BROAD-SPECTRUM MILDEW RESISTANCE PROTEIN RPW8"/>
    <property type="match status" value="1"/>
</dbReference>
<keyword evidence="7" id="KW-1133">Transmembrane helix</keyword>
<keyword evidence="6" id="KW-0067">ATP-binding</keyword>
<keyword evidence="7" id="KW-0812">Transmembrane</keyword>
<feature type="transmembrane region" description="Helical" evidence="7">
    <location>
        <begin position="55"/>
        <end position="74"/>
    </location>
</feature>
<dbReference type="InterPro" id="IPR032675">
    <property type="entry name" value="LRR_dom_sf"/>
</dbReference>
<organism evidence="12 13">
    <name type="scientific">Digitaria exilis</name>
    <dbReference type="NCBI Taxonomy" id="1010633"/>
    <lineage>
        <taxon>Eukaryota</taxon>
        <taxon>Viridiplantae</taxon>
        <taxon>Streptophyta</taxon>
        <taxon>Embryophyta</taxon>
        <taxon>Tracheophyta</taxon>
        <taxon>Spermatophyta</taxon>
        <taxon>Magnoliopsida</taxon>
        <taxon>Liliopsida</taxon>
        <taxon>Poales</taxon>
        <taxon>Poaceae</taxon>
        <taxon>PACMAD clade</taxon>
        <taxon>Panicoideae</taxon>
        <taxon>Panicodae</taxon>
        <taxon>Paniceae</taxon>
        <taxon>Anthephorinae</taxon>
        <taxon>Digitaria</taxon>
    </lineage>
</organism>
<dbReference type="PRINTS" id="PR00364">
    <property type="entry name" value="DISEASERSIST"/>
</dbReference>
<dbReference type="Pfam" id="PF25019">
    <property type="entry name" value="LRR_R13L1-DRL21"/>
    <property type="match status" value="1"/>
</dbReference>
<reference evidence="12" key="1">
    <citation type="submission" date="2020-07" db="EMBL/GenBank/DDBJ databases">
        <title>Genome sequence and genetic diversity analysis of an under-domesticated orphan crop, white fonio (Digitaria exilis).</title>
        <authorList>
            <person name="Bennetzen J.L."/>
            <person name="Chen S."/>
            <person name="Ma X."/>
            <person name="Wang X."/>
            <person name="Yssel A.E.J."/>
            <person name="Chaluvadi S.R."/>
            <person name="Johnson M."/>
            <person name="Gangashetty P."/>
            <person name="Hamidou F."/>
            <person name="Sanogo M.D."/>
            <person name="Zwaenepoel A."/>
            <person name="Wallace J."/>
            <person name="Van De Peer Y."/>
            <person name="Van Deynze A."/>
        </authorList>
    </citation>
    <scope>NUCLEOTIDE SEQUENCE</scope>
    <source>
        <tissue evidence="12">Leaves</tissue>
    </source>
</reference>
<keyword evidence="13" id="KW-1185">Reference proteome</keyword>
<feature type="domain" description="Disease resistance protein winged helix" evidence="10">
    <location>
        <begin position="522"/>
        <end position="601"/>
    </location>
</feature>
<dbReference type="InterPro" id="IPR027417">
    <property type="entry name" value="P-loop_NTPase"/>
</dbReference>
<dbReference type="Gene3D" id="1.10.10.10">
    <property type="entry name" value="Winged helix-like DNA-binding domain superfamily/Winged helix DNA-binding domain"/>
    <property type="match status" value="1"/>
</dbReference>
<keyword evidence="2" id="KW-0433">Leucine-rich repeat</keyword>
<dbReference type="InterPro" id="IPR036388">
    <property type="entry name" value="WH-like_DNA-bd_sf"/>
</dbReference>
<comment type="similarity">
    <text evidence="1">Belongs to the disease resistance NB-LRR family.</text>
</comment>
<dbReference type="OrthoDB" id="67700at2759"/>
<evidence type="ECO:0000256" key="6">
    <source>
        <dbReference type="ARBA" id="ARBA00022840"/>
    </source>
</evidence>
<evidence type="ECO:0000259" key="8">
    <source>
        <dbReference type="Pfam" id="PF00931"/>
    </source>
</evidence>
<dbReference type="Proteomes" id="UP000636709">
    <property type="component" value="Unassembled WGS sequence"/>
</dbReference>
<keyword evidence="5" id="KW-0611">Plant defense</keyword>
<dbReference type="Pfam" id="PF23559">
    <property type="entry name" value="WHD_DRP"/>
    <property type="match status" value="1"/>
</dbReference>
<dbReference type="InterPro" id="IPR042197">
    <property type="entry name" value="Apaf_helical"/>
</dbReference>
<dbReference type="SUPFAM" id="SSF52058">
    <property type="entry name" value="L domain-like"/>
    <property type="match status" value="1"/>
</dbReference>
<evidence type="ECO:0000256" key="1">
    <source>
        <dbReference type="ARBA" id="ARBA00008894"/>
    </source>
</evidence>